<protein>
    <submittedName>
        <fullName evidence="2">Uncharacterized protein</fullName>
    </submittedName>
</protein>
<evidence type="ECO:0000313" key="2">
    <source>
        <dbReference type="EMBL" id="GAA0043621.1"/>
    </source>
</evidence>
<organism evidence="2 3">
    <name type="scientific">Lactobacillus amylovorus subsp. animalium</name>
    <dbReference type="NCBI Taxonomy" id="3378536"/>
    <lineage>
        <taxon>Bacteria</taxon>
        <taxon>Bacillati</taxon>
        <taxon>Bacillota</taxon>
        <taxon>Bacilli</taxon>
        <taxon>Lactobacillales</taxon>
        <taxon>Lactobacillaceae</taxon>
        <taxon>Lactobacillus</taxon>
    </lineage>
</organism>
<evidence type="ECO:0000256" key="1">
    <source>
        <dbReference type="SAM" id="Phobius"/>
    </source>
</evidence>
<evidence type="ECO:0000313" key="3">
    <source>
        <dbReference type="Proteomes" id="UP001437574"/>
    </source>
</evidence>
<reference evidence="2 3" key="1">
    <citation type="journal article" date="2024" name="Int. J. Syst. Evol. Microbiol.">
        <title>Proposal of Lactobacillus amylovorus subsp. animalis subsp. nov. and an emended description of Lactobacillus amylovorus.</title>
        <authorList>
            <person name="Yamane K."/>
            <person name="Tanizawa Y."/>
            <person name="Kobayashi H."/>
            <person name="Kamizono T."/>
            <person name="Kojima Y."/>
            <person name="Takagi H."/>
            <person name="Tohno M."/>
        </authorList>
    </citation>
    <scope>NUCLEOTIDE SEQUENCE [LARGE SCALE GENOMIC DNA]</scope>
    <source>
        <strain evidence="2 3">TKL145</strain>
    </source>
</reference>
<keyword evidence="1" id="KW-1133">Transmembrane helix</keyword>
<dbReference type="Proteomes" id="UP001437574">
    <property type="component" value="Unassembled WGS sequence"/>
</dbReference>
<proteinExistence type="predicted"/>
<dbReference type="RefSeq" id="WP_013438666.1">
    <property type="nucleotide sequence ID" value="NZ_BAAAAK010000053.1"/>
</dbReference>
<gene>
    <name evidence="2" type="ORF">LATKL145_20380</name>
</gene>
<dbReference type="AlphaFoldDB" id="A0ABC9VRX8"/>
<accession>A0ABC9VRX8</accession>
<keyword evidence="1" id="KW-0812">Transmembrane</keyword>
<feature type="transmembrane region" description="Helical" evidence="1">
    <location>
        <begin position="6"/>
        <end position="27"/>
    </location>
</feature>
<sequence length="54" mass="6381">MLYLLYIFVGLLIIFGVNLMITGLLAVHDMYTRRDDEEPTFDTFNEKRPKIPVF</sequence>
<keyword evidence="1" id="KW-0472">Membrane</keyword>
<name>A0ABC9VRX8_LACAM</name>
<dbReference type="EMBL" id="BAAAAK010000053">
    <property type="protein sequence ID" value="GAA0043621.1"/>
    <property type="molecule type" value="Genomic_DNA"/>
</dbReference>
<reference evidence="3" key="2">
    <citation type="submission" date="2024-01" db="EMBL/GenBank/DDBJ databases">
        <title>Draft genome sequence of Lactobacillus amylovorus strain TKL145.</title>
        <authorList>
            <person name="Tohno M."/>
            <person name="Tanizawa Y."/>
        </authorList>
    </citation>
    <scope>NUCLEOTIDE SEQUENCE [LARGE SCALE GENOMIC DNA]</scope>
    <source>
        <strain evidence="3">TKL145</strain>
    </source>
</reference>
<comment type="caution">
    <text evidence="2">The sequence shown here is derived from an EMBL/GenBank/DDBJ whole genome shotgun (WGS) entry which is preliminary data.</text>
</comment>